<sequence length="142" mass="16466">MQVIACFDFTKKKKKRKVKYIYISPVMIDKLPPRLCFLFVWLFVLFCFLPLSPQSEQTQLVGTVMCGVLKPGVFFHLQTDSSPSGWVGELSWLVSQEARVCYRWWGRESAQSHLVAMPTLWCRRTSSVPQFPRGILVSQLIY</sequence>
<reference evidence="1" key="7">
    <citation type="journal article" date="2005" name="Science">
        <title>The Transcriptional Landscape of the Mammalian Genome.</title>
        <authorList>
            <consortium name="The FANTOM Consortium"/>
            <consortium name="Riken Genome Exploration Research Group and Genome Science Group (Genome Network Project Core Group)"/>
        </authorList>
    </citation>
    <scope>NUCLEOTIDE SEQUENCE</scope>
    <source>
        <strain evidence="1">C57BL/6J</strain>
        <tissue evidence="1">Thymus</tissue>
    </source>
</reference>
<dbReference type="EMBL" id="AK080401">
    <property type="protein sequence ID" value="BAC37906.1"/>
    <property type="molecule type" value="mRNA"/>
</dbReference>
<evidence type="ECO:0000313" key="1">
    <source>
        <dbReference type="EMBL" id="BAC37906.1"/>
    </source>
</evidence>
<reference evidence="1" key="5">
    <citation type="journal article" date="2002" name="Nature">
        <title>Analysis of the mouse transcriptome based on functional annotation of 60,770 full-length cDNAs.</title>
        <authorList>
            <consortium name="The FANTOM Consortium and the RIKEN Genome Exploration Research Group Phase I and II Team"/>
        </authorList>
    </citation>
    <scope>NUCLEOTIDE SEQUENCE</scope>
    <source>
        <strain evidence="1">C57BL/6J</strain>
        <tissue evidence="1">Thymus</tissue>
    </source>
</reference>
<reference evidence="1" key="4">
    <citation type="journal article" date="2001" name="Nature">
        <title>Functional annotation of a full-length mouse cDNA collection.</title>
        <authorList>
            <consortium name="The RIKEN Genome Exploration Research Group Phase II Team and the FANTOM Consortium"/>
        </authorList>
    </citation>
    <scope>NUCLEOTIDE SEQUENCE</scope>
    <source>
        <strain evidence="1">C57BL/6J</strain>
        <tissue evidence="1">Thymus</tissue>
    </source>
</reference>
<reference evidence="1" key="3">
    <citation type="journal article" date="2000" name="Genome Res.">
        <title>RIKEN integrated sequence analysis (RISA) system--384-format sequencing pipeline with 384 multicapillary sequencer.</title>
        <authorList>
            <person name="Shibata K."/>
            <person name="Itoh M."/>
            <person name="Aizawa K."/>
            <person name="Nagaoka S."/>
            <person name="Sasaki N."/>
            <person name="Carninci P."/>
            <person name="Konno H."/>
            <person name="Akiyama J."/>
            <person name="Nishi K."/>
            <person name="Kitsunai T."/>
            <person name="Tashiro H."/>
            <person name="Itoh M."/>
            <person name="Sumi N."/>
            <person name="Ishii Y."/>
            <person name="Nakamura S."/>
            <person name="Hazama M."/>
            <person name="Nishine T."/>
            <person name="Harada A."/>
            <person name="Yamamoto R."/>
            <person name="Matsumoto H."/>
            <person name="Sakaguchi S."/>
            <person name="Ikegami T."/>
            <person name="Kashiwagi K."/>
            <person name="Fujiwake S."/>
            <person name="Inoue K."/>
            <person name="Togawa Y."/>
            <person name="Izawa M."/>
            <person name="Ohara E."/>
            <person name="Watahiki M."/>
            <person name="Yoneda Y."/>
            <person name="Ishikawa T."/>
            <person name="Ozawa K."/>
            <person name="Tanaka T."/>
            <person name="Matsuura S."/>
            <person name="Kawai J."/>
            <person name="Okazaki Y."/>
            <person name="Muramatsu M."/>
            <person name="Inoue Y."/>
            <person name="Kira A."/>
            <person name="Hayashizaki Y."/>
        </authorList>
    </citation>
    <scope>NUCLEOTIDE SEQUENCE</scope>
    <source>
        <strain evidence="1">C57BL/6J</strain>
        <tissue evidence="1">Thymus</tissue>
    </source>
</reference>
<gene>
    <name evidence="2" type="primary">Slf2</name>
    <name evidence="2" type="synonym">Fam178a</name>
</gene>
<name>Q8BV45_MOUSE</name>
<dbReference type="AlphaFoldDB" id="Q8BV45"/>
<reference evidence="1" key="2">
    <citation type="journal article" date="2000" name="Genome Res.">
        <title>Normalization and subtraction of cap-trapper-selected cDNAs to prepare full-length cDNA libraries for rapid discovery of new genes.</title>
        <authorList>
            <person name="Carninci P."/>
            <person name="Shibata Y."/>
            <person name="Hayatsu N."/>
            <person name="Sugahara Y."/>
            <person name="Shibata K."/>
            <person name="Itoh M."/>
            <person name="Konno H."/>
            <person name="Okazaki Y."/>
            <person name="Muramatsu M."/>
            <person name="Hayashizaki Y."/>
        </authorList>
    </citation>
    <scope>NUCLEOTIDE SEQUENCE</scope>
    <source>
        <strain evidence="1">C57BL/6J</strain>
        <tissue evidence="1">Thymus</tissue>
    </source>
</reference>
<dbReference type="MGI" id="MGI:1924968">
    <property type="gene designation" value="Slf2"/>
</dbReference>
<accession>Q8BV45</accession>
<organism evidence="1">
    <name type="scientific">Mus musculus</name>
    <name type="common">Mouse</name>
    <dbReference type="NCBI Taxonomy" id="10090"/>
    <lineage>
        <taxon>Eukaryota</taxon>
        <taxon>Metazoa</taxon>
        <taxon>Chordata</taxon>
        <taxon>Craniata</taxon>
        <taxon>Vertebrata</taxon>
        <taxon>Euteleostomi</taxon>
        <taxon>Mammalia</taxon>
        <taxon>Eutheria</taxon>
        <taxon>Euarchontoglires</taxon>
        <taxon>Glires</taxon>
        <taxon>Rodentia</taxon>
        <taxon>Myomorpha</taxon>
        <taxon>Muroidea</taxon>
        <taxon>Muridae</taxon>
        <taxon>Murinae</taxon>
        <taxon>Mus</taxon>
        <taxon>Mus</taxon>
    </lineage>
</organism>
<reference evidence="1" key="8">
    <citation type="journal article" date="2005" name="Science">
        <title>Antisense Transcription in the Mammalian Transcriptome.</title>
        <authorList>
            <consortium name="RIKEN Genome Exploration Research Group and Genome Science Group (Genome Network Project Core Group) and the FANTOM Consortium"/>
        </authorList>
    </citation>
    <scope>NUCLEOTIDE SEQUENCE</scope>
    <source>
        <strain evidence="1">C57BL/6J</strain>
        <tissue evidence="1">Thymus</tissue>
    </source>
</reference>
<protein>
    <submittedName>
        <fullName evidence="1">Uncharacterized protein</fullName>
    </submittedName>
</protein>
<reference evidence="1" key="1">
    <citation type="journal article" date="1999" name="Methods Enzymol.">
        <title>High-efficiency full-length cDNA cloning.</title>
        <authorList>
            <person name="Carninci P."/>
            <person name="Hayashizaki Y."/>
        </authorList>
    </citation>
    <scope>NUCLEOTIDE SEQUENCE</scope>
    <source>
        <strain evidence="1">C57BL/6J</strain>
        <tissue evidence="1">Thymus</tissue>
    </source>
</reference>
<proteinExistence type="evidence at transcript level"/>
<dbReference type="AGR" id="MGI:1924968"/>
<evidence type="ECO:0000313" key="2">
    <source>
        <dbReference type="MGI" id="MGI:1924968"/>
    </source>
</evidence>
<reference evidence="1" key="6">
    <citation type="submission" date="2002-04" db="EMBL/GenBank/DDBJ databases">
        <authorList>
            <person name="Adachi J."/>
            <person name="Aizawa K."/>
            <person name="Akimura T."/>
            <person name="Arakawa T."/>
            <person name="Bono H."/>
            <person name="Carninci P."/>
            <person name="Fukuda S."/>
            <person name="Furuno M."/>
            <person name="Hanagaki T."/>
            <person name="Hara A."/>
            <person name="Hashizume W."/>
            <person name="Hayashida K."/>
            <person name="Hayatsu N."/>
            <person name="Hiramoto K."/>
            <person name="Hiraoka T."/>
            <person name="Hirozane T."/>
            <person name="Hori F."/>
            <person name="Imotani K."/>
            <person name="Ishii Y."/>
            <person name="Itoh M."/>
            <person name="Kagawa I."/>
            <person name="Kasukawa T."/>
            <person name="Katoh H."/>
            <person name="Kawai J."/>
            <person name="Kojima Y."/>
            <person name="Kondo S."/>
            <person name="Konno H."/>
            <person name="Kouda M."/>
            <person name="Koya S."/>
            <person name="Kurihara C."/>
            <person name="Matsuyama T."/>
            <person name="Miyazaki A."/>
            <person name="Murata M."/>
            <person name="Nakamura M."/>
            <person name="Nishi K."/>
            <person name="Nomura K."/>
            <person name="Numazaki R."/>
            <person name="Ohno M."/>
            <person name="Ohsato N."/>
            <person name="Okazaki Y."/>
            <person name="Saito R."/>
            <person name="Saitoh H."/>
            <person name="Sakai C."/>
            <person name="Sakai K."/>
            <person name="Sakazume N."/>
            <person name="Sano H."/>
            <person name="Sasaki D."/>
            <person name="Shibata K."/>
            <person name="Shinagawa A."/>
            <person name="Shiraki T."/>
            <person name="Sogabe Y."/>
            <person name="Tagami M."/>
            <person name="Tagawa A."/>
            <person name="Takahashi F."/>
            <person name="Takaku-Akahira S."/>
            <person name="Takeda Y."/>
            <person name="Tanaka T."/>
            <person name="Tomaru A."/>
            <person name="Toya T."/>
            <person name="Yasunishi A."/>
            <person name="Muramatsu M."/>
            <person name="Hayashizaki Y."/>
        </authorList>
    </citation>
    <scope>NUCLEOTIDE SEQUENCE</scope>
    <source>
        <strain evidence="1">C57BL/6J</strain>
        <tissue evidence="1">Thymus</tissue>
    </source>
</reference>